<gene>
    <name evidence="1" type="ordered locus">VIBHAR_p08230</name>
</gene>
<dbReference type="KEGG" id="vha:VIBHAR_p08230"/>
<geneLocation type="plasmid" evidence="1 2">
    <name>pVIBHAR</name>
</geneLocation>
<evidence type="ECO:0000313" key="2">
    <source>
        <dbReference type="Proteomes" id="UP000008152"/>
    </source>
</evidence>
<dbReference type="AlphaFoldDB" id="A7N8T7"/>
<proteinExistence type="predicted"/>
<dbReference type="EMBL" id="CP000791">
    <property type="protein sequence ID" value="ABU75077.1"/>
    <property type="molecule type" value="Genomic_DNA"/>
</dbReference>
<evidence type="ECO:0000313" key="1">
    <source>
        <dbReference type="EMBL" id="ABU75077.1"/>
    </source>
</evidence>
<accession>A7N8T7</accession>
<dbReference type="PATRIC" id="fig|338187.36.peg.6029"/>
<sequence>MNNNFHFIGALLTALLLAGCSTTYNISGDVKLEVHGDLITTERDTFEVLNDAKVGL</sequence>
<protein>
    <submittedName>
        <fullName evidence="1">Uncharacterized protein</fullName>
    </submittedName>
</protein>
<name>A7N8T7_VIBC1</name>
<keyword evidence="1" id="KW-0614">Plasmid</keyword>
<organism evidence="1 2">
    <name type="scientific">Vibrio campbellii (strain ATCC BAA-1116)</name>
    <dbReference type="NCBI Taxonomy" id="2902295"/>
    <lineage>
        <taxon>Bacteria</taxon>
        <taxon>Pseudomonadati</taxon>
        <taxon>Pseudomonadota</taxon>
        <taxon>Gammaproteobacteria</taxon>
        <taxon>Vibrionales</taxon>
        <taxon>Vibrionaceae</taxon>
        <taxon>Vibrio</taxon>
    </lineage>
</organism>
<reference evidence="1 2" key="1">
    <citation type="submission" date="2007-08" db="EMBL/GenBank/DDBJ databases">
        <authorList>
            <consortium name="The Vibrio harveyi Genome Sequencing Project"/>
            <person name="Bassler B."/>
            <person name="Clifton S.W."/>
            <person name="Fulton L."/>
            <person name="Delehaunty K."/>
            <person name="Fronick C."/>
            <person name="Harrison M."/>
            <person name="Markivic C."/>
            <person name="Fulton R."/>
            <person name="Tin-Wollam A.-M."/>
            <person name="Shah N."/>
            <person name="Pepin K."/>
            <person name="Nash W."/>
            <person name="Thiruvilangam P."/>
            <person name="Bhonagiri V."/>
            <person name="Waters C."/>
            <person name="Tu K.C."/>
            <person name="Irgon J."/>
            <person name="Wilson R.K."/>
        </authorList>
    </citation>
    <scope>NUCLEOTIDE SEQUENCE [LARGE SCALE GENOMIC DNA]</scope>
    <source>
        <strain evidence="2">ATCC BAA-1116 / BB120</strain>
        <plasmid evidence="1 2">pVIBHAR</plasmid>
    </source>
</reference>
<dbReference type="Proteomes" id="UP000008152">
    <property type="component" value="Plasmid pVIBHAR"/>
</dbReference>